<comment type="caution">
    <text evidence="1">The sequence shown here is derived from an EMBL/GenBank/DDBJ whole genome shotgun (WGS) entry which is preliminary data.</text>
</comment>
<sequence>MKSKKLPMIEHKGHKQHKIEHSVDMVDYISNLPDCILHHILSFIPTKEVVKASILSTRWKNLWVSIPNIEIDYALLYARGIDDLNPLKVTSFMNFVEKVLEVRGASKLEKFRLHSNILCDPSKIHLWISHAIMHNVQELDLFLVDAIKSVIPESMFSSMSLTTLKLEIDFIEIPSHVSFPSLKTLHLSFVGFMNDDDVKRLFSGCSVLENLFLEECQWMYLENTVISSSTLKSLTIHDEFYFEEDDDTNGCKIKIDATNLTYFEYIGYLSNEILLINIPSLVKASIHIPLPEERQNEVACRAVNLLKQLSNVVFLRLSSFTLESLRYADKMSDSFPVFSNLSHLMLTEKIGKYTFGALMGFLYFCPILQSICFSEGFKQCMYLGENNPVWLSVPICISNCLKTLTFNKLHAYNSEICFLKCVLKYAHVLEKMDISWSNNQNRVSFLKDKSEVRKELETLKRSSTVCVIKFS</sequence>
<name>A0ACB9E638_CICIN</name>
<protein>
    <submittedName>
        <fullName evidence="1">Uncharacterized protein</fullName>
    </submittedName>
</protein>
<evidence type="ECO:0000313" key="1">
    <source>
        <dbReference type="EMBL" id="KAI3753911.1"/>
    </source>
</evidence>
<accession>A0ACB9E638</accession>
<dbReference type="EMBL" id="CM042012">
    <property type="protein sequence ID" value="KAI3753911.1"/>
    <property type="molecule type" value="Genomic_DNA"/>
</dbReference>
<gene>
    <name evidence="1" type="ORF">L2E82_25976</name>
</gene>
<organism evidence="1 2">
    <name type="scientific">Cichorium intybus</name>
    <name type="common">Chicory</name>
    <dbReference type="NCBI Taxonomy" id="13427"/>
    <lineage>
        <taxon>Eukaryota</taxon>
        <taxon>Viridiplantae</taxon>
        <taxon>Streptophyta</taxon>
        <taxon>Embryophyta</taxon>
        <taxon>Tracheophyta</taxon>
        <taxon>Spermatophyta</taxon>
        <taxon>Magnoliopsida</taxon>
        <taxon>eudicotyledons</taxon>
        <taxon>Gunneridae</taxon>
        <taxon>Pentapetalae</taxon>
        <taxon>asterids</taxon>
        <taxon>campanulids</taxon>
        <taxon>Asterales</taxon>
        <taxon>Asteraceae</taxon>
        <taxon>Cichorioideae</taxon>
        <taxon>Cichorieae</taxon>
        <taxon>Cichoriinae</taxon>
        <taxon>Cichorium</taxon>
    </lineage>
</organism>
<reference evidence="2" key="1">
    <citation type="journal article" date="2022" name="Mol. Ecol. Resour.">
        <title>The genomes of chicory, endive, great burdock and yacon provide insights into Asteraceae palaeo-polyploidization history and plant inulin production.</title>
        <authorList>
            <person name="Fan W."/>
            <person name="Wang S."/>
            <person name="Wang H."/>
            <person name="Wang A."/>
            <person name="Jiang F."/>
            <person name="Liu H."/>
            <person name="Zhao H."/>
            <person name="Xu D."/>
            <person name="Zhang Y."/>
        </authorList>
    </citation>
    <scope>NUCLEOTIDE SEQUENCE [LARGE SCALE GENOMIC DNA]</scope>
    <source>
        <strain evidence="2">cv. Punajuju</strain>
    </source>
</reference>
<dbReference type="Proteomes" id="UP001055811">
    <property type="component" value="Linkage Group LG04"/>
</dbReference>
<reference evidence="1 2" key="2">
    <citation type="journal article" date="2022" name="Mol. Ecol. Resour.">
        <title>The genomes of chicory, endive, great burdock and yacon provide insights into Asteraceae paleo-polyploidization history and plant inulin production.</title>
        <authorList>
            <person name="Fan W."/>
            <person name="Wang S."/>
            <person name="Wang H."/>
            <person name="Wang A."/>
            <person name="Jiang F."/>
            <person name="Liu H."/>
            <person name="Zhao H."/>
            <person name="Xu D."/>
            <person name="Zhang Y."/>
        </authorList>
    </citation>
    <scope>NUCLEOTIDE SEQUENCE [LARGE SCALE GENOMIC DNA]</scope>
    <source>
        <strain evidence="2">cv. Punajuju</strain>
        <tissue evidence="1">Leaves</tissue>
    </source>
</reference>
<evidence type="ECO:0000313" key="2">
    <source>
        <dbReference type="Proteomes" id="UP001055811"/>
    </source>
</evidence>
<proteinExistence type="predicted"/>
<keyword evidence="2" id="KW-1185">Reference proteome</keyword>